<sequence>MGQTRAQELGCVVFILSAAILAMAAASTSTGNNDDVIPGAVAPSDYYDYYDVKPEQVSPAELERAYMVMNAAWRNLYRQAYGDAGLELATAQQRPLGSSAARAVAKRFASKRQMRYKQCFFNPVTCFGHRK</sequence>
<feature type="signal peptide" evidence="1">
    <location>
        <begin position="1"/>
        <end position="26"/>
    </location>
</feature>
<reference evidence="2" key="1">
    <citation type="submission" date="2020-11" db="EMBL/GenBank/DDBJ databases">
        <authorList>
            <person name="Tran Van P."/>
        </authorList>
    </citation>
    <scope>NUCLEOTIDE SEQUENCE</scope>
</reference>
<accession>A0A7R9BHQ0</accession>
<dbReference type="AlphaFoldDB" id="A0A7R9BHQ0"/>
<evidence type="ECO:0000256" key="1">
    <source>
        <dbReference type="SAM" id="SignalP"/>
    </source>
</evidence>
<dbReference type="EMBL" id="OA882254">
    <property type="protein sequence ID" value="CAD7274175.1"/>
    <property type="molecule type" value="Genomic_DNA"/>
</dbReference>
<dbReference type="Proteomes" id="UP000678499">
    <property type="component" value="Unassembled WGS sequence"/>
</dbReference>
<proteinExistence type="predicted"/>
<keyword evidence="1" id="KW-0732">Signal</keyword>
<name>A0A7R9BHQ0_9CRUS</name>
<evidence type="ECO:0000313" key="2">
    <source>
        <dbReference type="EMBL" id="CAD7274175.1"/>
    </source>
</evidence>
<dbReference type="OrthoDB" id="6382390at2759"/>
<organism evidence="2">
    <name type="scientific">Notodromas monacha</name>
    <dbReference type="NCBI Taxonomy" id="399045"/>
    <lineage>
        <taxon>Eukaryota</taxon>
        <taxon>Metazoa</taxon>
        <taxon>Ecdysozoa</taxon>
        <taxon>Arthropoda</taxon>
        <taxon>Crustacea</taxon>
        <taxon>Oligostraca</taxon>
        <taxon>Ostracoda</taxon>
        <taxon>Podocopa</taxon>
        <taxon>Podocopida</taxon>
        <taxon>Cypridocopina</taxon>
        <taxon>Cypridoidea</taxon>
        <taxon>Cyprididae</taxon>
        <taxon>Notodromas</taxon>
    </lineage>
</organism>
<feature type="chain" id="PRO_5036402924" evidence="1">
    <location>
        <begin position="27"/>
        <end position="131"/>
    </location>
</feature>
<evidence type="ECO:0000313" key="3">
    <source>
        <dbReference type="Proteomes" id="UP000678499"/>
    </source>
</evidence>
<keyword evidence="3" id="KW-1185">Reference proteome</keyword>
<gene>
    <name evidence="2" type="ORF">NMOB1V02_LOCUS2027</name>
</gene>
<protein>
    <submittedName>
        <fullName evidence="2">Uncharacterized protein</fullName>
    </submittedName>
</protein>
<dbReference type="EMBL" id="CAJPEX010000217">
    <property type="protein sequence ID" value="CAG0914327.1"/>
    <property type="molecule type" value="Genomic_DNA"/>
</dbReference>